<dbReference type="AlphaFoldDB" id="A0A3M7SAE1"/>
<keyword evidence="2" id="KW-1185">Reference proteome</keyword>
<comment type="caution">
    <text evidence="1">The sequence shown here is derived from an EMBL/GenBank/DDBJ whole genome shotgun (WGS) entry which is preliminary data.</text>
</comment>
<protein>
    <submittedName>
        <fullName evidence="1">Uncharacterized protein</fullName>
    </submittedName>
</protein>
<sequence>MLSRADWTCWFGIRACHFCVSNFRAVVALYWFGIEGPGGNSYTRFGVDAFVVSGDLNSVGWLFGALFEDSFECAIFDFEISCGVDPVVICEPNAFLGHVKLVIFEIEASSPVMMQSWPVYLLMKAFSMVTSLSLSGRNIGVN</sequence>
<evidence type="ECO:0000313" key="1">
    <source>
        <dbReference type="EMBL" id="RNA32538.1"/>
    </source>
</evidence>
<organism evidence="1 2">
    <name type="scientific">Brachionus plicatilis</name>
    <name type="common">Marine rotifer</name>
    <name type="synonym">Brachionus muelleri</name>
    <dbReference type="NCBI Taxonomy" id="10195"/>
    <lineage>
        <taxon>Eukaryota</taxon>
        <taxon>Metazoa</taxon>
        <taxon>Spiralia</taxon>
        <taxon>Gnathifera</taxon>
        <taxon>Rotifera</taxon>
        <taxon>Eurotatoria</taxon>
        <taxon>Monogononta</taxon>
        <taxon>Pseudotrocha</taxon>
        <taxon>Ploima</taxon>
        <taxon>Brachionidae</taxon>
        <taxon>Brachionus</taxon>
    </lineage>
</organism>
<dbReference type="EMBL" id="REGN01001785">
    <property type="protein sequence ID" value="RNA32538.1"/>
    <property type="molecule type" value="Genomic_DNA"/>
</dbReference>
<dbReference type="Proteomes" id="UP000276133">
    <property type="component" value="Unassembled WGS sequence"/>
</dbReference>
<accession>A0A3M7SAE1</accession>
<reference evidence="1 2" key="1">
    <citation type="journal article" date="2018" name="Sci. Rep.">
        <title>Genomic signatures of local adaptation to the degree of environmental predictability in rotifers.</title>
        <authorList>
            <person name="Franch-Gras L."/>
            <person name="Hahn C."/>
            <person name="Garcia-Roger E.M."/>
            <person name="Carmona M.J."/>
            <person name="Serra M."/>
            <person name="Gomez A."/>
        </authorList>
    </citation>
    <scope>NUCLEOTIDE SEQUENCE [LARGE SCALE GENOMIC DNA]</scope>
    <source>
        <strain evidence="1">HYR1</strain>
    </source>
</reference>
<gene>
    <name evidence="1" type="ORF">BpHYR1_024971</name>
</gene>
<name>A0A3M7SAE1_BRAPC</name>
<proteinExistence type="predicted"/>
<evidence type="ECO:0000313" key="2">
    <source>
        <dbReference type="Proteomes" id="UP000276133"/>
    </source>
</evidence>